<evidence type="ECO:0000313" key="2">
    <source>
        <dbReference type="Proteomes" id="UP001150581"/>
    </source>
</evidence>
<organism evidence="1 2">
    <name type="scientific">Kickxella alabastrina</name>
    <dbReference type="NCBI Taxonomy" id="61397"/>
    <lineage>
        <taxon>Eukaryota</taxon>
        <taxon>Fungi</taxon>
        <taxon>Fungi incertae sedis</taxon>
        <taxon>Zoopagomycota</taxon>
        <taxon>Kickxellomycotina</taxon>
        <taxon>Kickxellomycetes</taxon>
        <taxon>Kickxellales</taxon>
        <taxon>Kickxellaceae</taxon>
        <taxon>Kickxella</taxon>
    </lineage>
</organism>
<comment type="caution">
    <text evidence="1">The sequence shown here is derived from an EMBL/GenBank/DDBJ whole genome shotgun (WGS) entry which is preliminary data.</text>
</comment>
<name>A0ACC1IGF7_9FUNG</name>
<accession>A0ACC1IGF7</accession>
<reference evidence="1" key="1">
    <citation type="submission" date="2022-07" db="EMBL/GenBank/DDBJ databases">
        <title>Phylogenomic reconstructions and comparative analyses of Kickxellomycotina fungi.</title>
        <authorList>
            <person name="Reynolds N.K."/>
            <person name="Stajich J.E."/>
            <person name="Barry K."/>
            <person name="Grigoriev I.V."/>
            <person name="Crous P."/>
            <person name="Smith M.E."/>
        </authorList>
    </citation>
    <scope>NUCLEOTIDE SEQUENCE</scope>
    <source>
        <strain evidence="1">Benny 63K</strain>
    </source>
</reference>
<keyword evidence="2" id="KW-1185">Reference proteome</keyword>
<evidence type="ECO:0000313" key="1">
    <source>
        <dbReference type="EMBL" id="KAJ1895359.1"/>
    </source>
</evidence>
<dbReference type="Proteomes" id="UP001150581">
    <property type="component" value="Unassembled WGS sequence"/>
</dbReference>
<sequence>MKISLFATASIGALCAATTALAIDPIVIKGSKFFNEKTGEQFYFKGIAYQPRTGLKGDNTDPLADTVGCKRDVELFKDLGINSIRVYDVDYNKDHDTCMKLLSDAGIYLVLDMPSPKYSINRLAPYWDHDMMSHWAAKVDAFSKYDNLVAWIAGNEVANDKDTTSSAAFVKAAVRDMKAYLKTKGLKTPVGYADNDDMDIRMNLINYFNCGSEETRVDFYGINIYRWCGDETDFKTSGFADVTNNMTDYKIPSLLTEFGCNKVRPRTFPDVKSLYGSDMNGVFSGGIMYEFTEEDNEYGVVKVSYGSSKVEKTEDYDNLKKVYAGLSTKGVKMSDYKPGGKDSVCPNVSDMWEVKSDVLPPTPSAARCKCMMDSLGCTLKSTELSTTEGEVLGEAIGNICGLTSCNEISSSTSKGGYGNYVACSAVERSAWAINQNYINTRYLQCTIDGVETTTIKSPKQSDTDVCLTQKDDMGNIAAPLTPYDDDTTDSSSDEDDSDSKSGSSSSSKKSSSSSLSSSASANAKPLFGLAQLVAASGAIAVMLSAF</sequence>
<dbReference type="EMBL" id="JANBPG010000577">
    <property type="protein sequence ID" value="KAJ1895359.1"/>
    <property type="molecule type" value="Genomic_DNA"/>
</dbReference>
<gene>
    <name evidence="1" type="primary">rps27_2</name>
    <name evidence="1" type="ORF">LPJ66_004639</name>
</gene>
<proteinExistence type="predicted"/>
<keyword evidence="1" id="KW-0687">Ribonucleoprotein</keyword>
<keyword evidence="1" id="KW-0689">Ribosomal protein</keyword>
<protein>
    <submittedName>
        <fullName evidence="1">40S ribosomal protein S27</fullName>
    </submittedName>
</protein>